<feature type="transmembrane region" description="Helical" evidence="1">
    <location>
        <begin position="40"/>
        <end position="59"/>
    </location>
</feature>
<gene>
    <name evidence="2" type="ORF">ERJ70_00575</name>
</gene>
<feature type="transmembrane region" description="Helical" evidence="1">
    <location>
        <begin position="12"/>
        <end position="34"/>
    </location>
</feature>
<feature type="transmembrane region" description="Helical" evidence="1">
    <location>
        <begin position="71"/>
        <end position="88"/>
    </location>
</feature>
<keyword evidence="1" id="KW-1133">Transmembrane helix</keyword>
<dbReference type="Proteomes" id="UP000665043">
    <property type="component" value="Chromosome"/>
</dbReference>
<dbReference type="RefSeq" id="WP_209366473.1">
    <property type="nucleotide sequence ID" value="NZ_CP046956.1"/>
</dbReference>
<reference evidence="2 3" key="1">
    <citation type="submission" date="2019-12" db="EMBL/GenBank/DDBJ databases">
        <title>The whole genome sequencing of a strain isolated from a Mars analog, Dalangtan Playa.</title>
        <authorList>
            <person name="Huang T."/>
        </authorList>
    </citation>
    <scope>NUCLEOTIDE SEQUENCE [LARGE SCALE GENOMIC DNA]</scope>
    <source>
        <strain evidence="2 3">DP4-553-S</strain>
    </source>
</reference>
<keyword evidence="1" id="KW-0812">Transmembrane</keyword>
<keyword evidence="1" id="KW-0472">Membrane</keyword>
<protein>
    <submittedName>
        <fullName evidence="2">Uncharacterized protein</fullName>
    </submittedName>
</protein>
<accession>A0ABX7VMB8</accession>
<evidence type="ECO:0000313" key="2">
    <source>
        <dbReference type="EMBL" id="QTM97949.1"/>
    </source>
</evidence>
<proteinExistence type="predicted"/>
<evidence type="ECO:0000256" key="1">
    <source>
        <dbReference type="SAM" id="Phobius"/>
    </source>
</evidence>
<name>A0ABX7VMB8_9BACI</name>
<sequence>MKQNEQEEKNLYFYLGLGYTGLLLTGLGAVRFIAVYLDPIGQSFSLFGFLMLSAYIRYTERKLEVGKKARLLSKTAFILIFLLLAVWLNF</sequence>
<evidence type="ECO:0000313" key="3">
    <source>
        <dbReference type="Proteomes" id="UP000665043"/>
    </source>
</evidence>
<keyword evidence="3" id="KW-1185">Reference proteome</keyword>
<organism evidence="2 3">
    <name type="scientific">Sediminibacillus dalangtanensis</name>
    <dbReference type="NCBI Taxonomy" id="2729421"/>
    <lineage>
        <taxon>Bacteria</taxon>
        <taxon>Bacillati</taxon>
        <taxon>Bacillota</taxon>
        <taxon>Bacilli</taxon>
        <taxon>Bacillales</taxon>
        <taxon>Bacillaceae</taxon>
        <taxon>Sediminibacillus</taxon>
    </lineage>
</organism>
<dbReference type="EMBL" id="CP046956">
    <property type="protein sequence ID" value="QTM97949.1"/>
    <property type="molecule type" value="Genomic_DNA"/>
</dbReference>